<evidence type="ECO:0000256" key="7">
    <source>
        <dbReference type="SAM" id="Coils"/>
    </source>
</evidence>
<dbReference type="InterPro" id="IPR019933">
    <property type="entry name" value="DivIVA_domain"/>
</dbReference>
<evidence type="ECO:0000256" key="6">
    <source>
        <dbReference type="ARBA" id="ARBA00023306"/>
    </source>
</evidence>
<dbReference type="Gene3D" id="6.10.250.660">
    <property type="match status" value="1"/>
</dbReference>
<keyword evidence="5 7" id="KW-0175">Coiled coil</keyword>
<feature type="coiled-coil region" evidence="7">
    <location>
        <begin position="29"/>
        <end position="56"/>
    </location>
</feature>
<dbReference type="PANTHER" id="PTHR35794:SF2">
    <property type="entry name" value="CELL DIVISION PROTEIN DIVIVA"/>
    <property type="match status" value="1"/>
</dbReference>
<dbReference type="NCBIfam" id="TIGR03544">
    <property type="entry name" value="DivI1A_domain"/>
    <property type="match status" value="1"/>
</dbReference>
<dbReference type="RefSeq" id="WP_022795436.1">
    <property type="nucleotide sequence ID" value="NZ_JBQEAI010000001.1"/>
</dbReference>
<comment type="caution">
    <text evidence="9">The sequence shown here is derived from an EMBL/GenBank/DDBJ whole genome shotgun (WGS) entry which is preliminary data.</text>
</comment>
<dbReference type="Proteomes" id="UP000262195">
    <property type="component" value="Unassembled WGS sequence"/>
</dbReference>
<evidence type="ECO:0000256" key="4">
    <source>
        <dbReference type="ARBA" id="ARBA00022618"/>
    </source>
</evidence>
<keyword evidence="6" id="KW-0131">Cell cycle</keyword>
<dbReference type="GO" id="GO:0051301">
    <property type="term" value="P:cell division"/>
    <property type="evidence" value="ECO:0007669"/>
    <property type="project" value="UniProtKB-KW"/>
</dbReference>
<feature type="region of interest" description="Disordered" evidence="8">
    <location>
        <begin position="180"/>
        <end position="333"/>
    </location>
</feature>
<dbReference type="GO" id="GO:0005737">
    <property type="term" value="C:cytoplasm"/>
    <property type="evidence" value="ECO:0007669"/>
    <property type="project" value="UniProtKB-SubCell"/>
</dbReference>
<reference evidence="9 10" key="1">
    <citation type="journal article" date="2018" name="Nat. Biotechnol.">
        <title>A standardized bacterial taxonomy based on genome phylogeny substantially revises the tree of life.</title>
        <authorList>
            <person name="Parks D.H."/>
            <person name="Chuvochina M."/>
            <person name="Waite D.W."/>
            <person name="Rinke C."/>
            <person name="Skarshewski A."/>
            <person name="Chaumeil P.A."/>
            <person name="Hugenholtz P."/>
        </authorList>
    </citation>
    <scope>NUCLEOTIDE SEQUENCE [LARGE SCALE GENOMIC DNA]</scope>
    <source>
        <strain evidence="9">UBA11306</strain>
    </source>
</reference>
<feature type="compositionally biased region" description="Basic and acidic residues" evidence="8">
    <location>
        <begin position="249"/>
        <end position="266"/>
    </location>
</feature>
<keyword evidence="3" id="KW-0963">Cytoplasm</keyword>
<feature type="compositionally biased region" description="Basic and acidic residues" evidence="8">
    <location>
        <begin position="292"/>
        <end position="320"/>
    </location>
</feature>
<organism evidence="9 10">
    <name type="scientific">Bavariicoccus seileri</name>
    <dbReference type="NCBI Taxonomy" id="549685"/>
    <lineage>
        <taxon>Bacteria</taxon>
        <taxon>Bacillati</taxon>
        <taxon>Bacillota</taxon>
        <taxon>Bacilli</taxon>
        <taxon>Lactobacillales</taxon>
        <taxon>Enterococcaceae</taxon>
        <taxon>Bavariicoccus</taxon>
    </lineage>
</organism>
<accession>A0A3D4S4B9</accession>
<protein>
    <submittedName>
        <fullName evidence="9">DivIVA domain-containing protein</fullName>
    </submittedName>
</protein>
<evidence type="ECO:0000256" key="8">
    <source>
        <dbReference type="SAM" id="MobiDB-lite"/>
    </source>
</evidence>
<dbReference type="STRING" id="1121105.GCA_000421665_00138"/>
<evidence type="ECO:0000256" key="3">
    <source>
        <dbReference type="ARBA" id="ARBA00022490"/>
    </source>
</evidence>
<evidence type="ECO:0000313" key="9">
    <source>
        <dbReference type="EMBL" id="HCS93580.1"/>
    </source>
</evidence>
<gene>
    <name evidence="9" type="ORF">DIW15_02580</name>
</gene>
<evidence type="ECO:0000313" key="10">
    <source>
        <dbReference type="Proteomes" id="UP000262195"/>
    </source>
</evidence>
<keyword evidence="4" id="KW-0132">Cell division</keyword>
<dbReference type="Pfam" id="PF05103">
    <property type="entry name" value="DivIVA"/>
    <property type="match status" value="1"/>
</dbReference>
<name>A0A3D4S4B9_9ENTE</name>
<evidence type="ECO:0000256" key="5">
    <source>
        <dbReference type="ARBA" id="ARBA00023054"/>
    </source>
</evidence>
<dbReference type="PANTHER" id="PTHR35794">
    <property type="entry name" value="CELL DIVISION PROTEIN DIVIVA"/>
    <property type="match status" value="1"/>
</dbReference>
<evidence type="ECO:0000256" key="2">
    <source>
        <dbReference type="ARBA" id="ARBA00009008"/>
    </source>
</evidence>
<sequence>MAITPIDIHNKEFNTRFKGYDQEQVNDYLDDIIQEFETLLQKNQELEKKISFCEEKIGHYEGIQETLNKSIIVAQEAADRLKKNANKEAEMIIFEAERTADKLLKDAARKATAINRETDALQRDSRVFRQKLQLLIETQLEMVKSEEWDELLKSQKDPEVVPPTVKEVVDARRKRVRRMEREANKQLEKRDVELHDASLDETRAFEPIHRPKPTDSEELPEEPVRKAPKVTAEVAPQSKPDQSSANEQAEEKAVTPEQDRQEEKPVDVVVSTDQDQVVKKDEEVTPTEELTPEARAKAEIEKRLRRSERQIEEENYDSKKPVAAKHQGSFDDE</sequence>
<dbReference type="EMBL" id="DQHO01000016">
    <property type="protein sequence ID" value="HCS93580.1"/>
    <property type="molecule type" value="Genomic_DNA"/>
</dbReference>
<evidence type="ECO:0000256" key="1">
    <source>
        <dbReference type="ARBA" id="ARBA00004496"/>
    </source>
</evidence>
<proteinExistence type="inferred from homology"/>
<feature type="compositionally biased region" description="Basic and acidic residues" evidence="8">
    <location>
        <begin position="180"/>
        <end position="215"/>
    </location>
</feature>
<dbReference type="AlphaFoldDB" id="A0A3D4S4B9"/>
<comment type="subcellular location">
    <subcellularLocation>
        <location evidence="1">Cytoplasm</location>
    </subcellularLocation>
</comment>
<comment type="similarity">
    <text evidence="2">Belongs to the DivIVA family.</text>
</comment>
<dbReference type="InterPro" id="IPR007793">
    <property type="entry name" value="DivIVA_fam"/>
</dbReference>